<dbReference type="GO" id="GO:0008081">
    <property type="term" value="F:phosphoric diester hydrolase activity"/>
    <property type="evidence" value="ECO:0007669"/>
    <property type="project" value="InterPro"/>
</dbReference>
<accession>A0AAW6T4H6</accession>
<feature type="domain" description="GP-PDE" evidence="1">
    <location>
        <begin position="53"/>
        <end position="289"/>
    </location>
</feature>
<dbReference type="GO" id="GO:0006629">
    <property type="term" value="P:lipid metabolic process"/>
    <property type="evidence" value="ECO:0007669"/>
    <property type="project" value="InterPro"/>
</dbReference>
<dbReference type="InterPro" id="IPR030395">
    <property type="entry name" value="GP_PDE_dom"/>
</dbReference>
<dbReference type="PANTHER" id="PTHR46211:SF14">
    <property type="entry name" value="GLYCEROPHOSPHODIESTER PHOSPHODIESTERASE"/>
    <property type="match status" value="1"/>
</dbReference>
<dbReference type="RefSeq" id="WP_281487316.1">
    <property type="nucleotide sequence ID" value="NZ_JASATX010000001.1"/>
</dbReference>
<keyword evidence="3" id="KW-1185">Reference proteome</keyword>
<dbReference type="PANTHER" id="PTHR46211">
    <property type="entry name" value="GLYCEROPHOSPHORYL DIESTER PHOSPHODIESTERASE"/>
    <property type="match status" value="1"/>
</dbReference>
<name>A0AAW6T4H6_9MICO</name>
<dbReference type="Proteomes" id="UP001321506">
    <property type="component" value="Unassembled WGS sequence"/>
</dbReference>
<dbReference type="EMBL" id="JASATX010000001">
    <property type="protein sequence ID" value="MDI2097526.1"/>
    <property type="molecule type" value="Genomic_DNA"/>
</dbReference>
<dbReference type="InterPro" id="IPR017946">
    <property type="entry name" value="PLC-like_Pdiesterase_TIM-brl"/>
</dbReference>
<dbReference type="PROSITE" id="PS50007">
    <property type="entry name" value="PIPLC_X_DOMAIN"/>
    <property type="match status" value="1"/>
</dbReference>
<dbReference type="PROSITE" id="PS51704">
    <property type="entry name" value="GP_PDE"/>
    <property type="match status" value="1"/>
</dbReference>
<evidence type="ECO:0000259" key="1">
    <source>
        <dbReference type="PROSITE" id="PS51704"/>
    </source>
</evidence>
<reference evidence="2 3" key="1">
    <citation type="submission" date="2023-04" db="EMBL/GenBank/DDBJ databases">
        <title>Klugiella caeni sp. nov. isolated from the sludge of biochemical tank.</title>
        <authorList>
            <person name="Geng K."/>
        </authorList>
    </citation>
    <scope>NUCLEOTIDE SEQUENCE [LARGE SCALE GENOMIC DNA]</scope>
    <source>
        <strain evidence="2 3">YN-L-19</strain>
    </source>
</reference>
<dbReference type="Pfam" id="PF03009">
    <property type="entry name" value="GDPD"/>
    <property type="match status" value="1"/>
</dbReference>
<evidence type="ECO:0000313" key="2">
    <source>
        <dbReference type="EMBL" id="MDI2097526.1"/>
    </source>
</evidence>
<dbReference type="Gene3D" id="3.20.20.190">
    <property type="entry name" value="Phosphatidylinositol (PI) phosphodiesterase"/>
    <property type="match status" value="1"/>
</dbReference>
<dbReference type="SUPFAM" id="SSF51695">
    <property type="entry name" value="PLC-like phosphodiesterases"/>
    <property type="match status" value="1"/>
</dbReference>
<protein>
    <submittedName>
        <fullName evidence="2">Glycerophosphodiester phosphodiesterase family protein</fullName>
    </submittedName>
</protein>
<gene>
    <name evidence="2" type="ORF">QF206_00905</name>
</gene>
<sequence>MTSIAAGPERLKRVALLLLSLALLVGSVLQLGGTGSVHAAGTLEILRAPGEAGMVAAHRGDRSNAPENTLPAYLAALDSGAQLLETDVRLTADGVPVLMHDATVDRTTNGSGWVFALDSDALRALDAGSWHAEEFAGTPVPTLAELLTIAAPTEAILLLELKGRWGAEGVRLVRTLVYEHGMHDRVMLASFDRKTLRQAQMQAPELPRIVVTSGVPRRPLELVEQYEASAFMTRAKSLIEHDRVVDDLHSAGVAVMVYTLNTQDDWAAALALGVDAVVTDAPRDLRSWYGGAG</sequence>
<proteinExistence type="predicted"/>
<dbReference type="AlphaFoldDB" id="A0AAW6T4H6"/>
<comment type="caution">
    <text evidence="2">The sequence shown here is derived from an EMBL/GenBank/DDBJ whole genome shotgun (WGS) entry which is preliminary data.</text>
</comment>
<evidence type="ECO:0000313" key="3">
    <source>
        <dbReference type="Proteomes" id="UP001321506"/>
    </source>
</evidence>
<organism evidence="2 3">
    <name type="scientific">Ruicaihuangia caeni</name>
    <dbReference type="NCBI Taxonomy" id="3042517"/>
    <lineage>
        <taxon>Bacteria</taxon>
        <taxon>Bacillati</taxon>
        <taxon>Actinomycetota</taxon>
        <taxon>Actinomycetes</taxon>
        <taxon>Micrococcales</taxon>
        <taxon>Microbacteriaceae</taxon>
        <taxon>Ruicaihuangia</taxon>
    </lineage>
</organism>